<dbReference type="InterPro" id="IPR013830">
    <property type="entry name" value="SGNH_hydro"/>
</dbReference>
<dbReference type="EC" id="3.1.2.-" evidence="2"/>
<keyword evidence="2" id="KW-0645">Protease</keyword>
<dbReference type="PANTHER" id="PTHR30383:SF24">
    <property type="entry name" value="THIOESTERASE 1_PROTEASE 1_LYSOPHOSPHOLIPASE L1"/>
    <property type="match status" value="1"/>
</dbReference>
<dbReference type="EC" id="3.1.1.5" evidence="2"/>
<dbReference type="GO" id="GO:0006508">
    <property type="term" value="P:proteolysis"/>
    <property type="evidence" value="ECO:0007669"/>
    <property type="project" value="UniProtKB-KW"/>
</dbReference>
<gene>
    <name evidence="2" type="primary">tesA</name>
    <name evidence="2" type="ORF">CARN6_0360</name>
</gene>
<feature type="domain" description="SGNH hydrolase-type esterase" evidence="1">
    <location>
        <begin position="21"/>
        <end position="181"/>
    </location>
</feature>
<organism evidence="2">
    <name type="scientific">mine drainage metagenome</name>
    <dbReference type="NCBI Taxonomy" id="410659"/>
    <lineage>
        <taxon>unclassified sequences</taxon>
        <taxon>metagenomes</taxon>
        <taxon>ecological metagenomes</taxon>
    </lineage>
</organism>
<dbReference type="Gene3D" id="3.40.50.1110">
    <property type="entry name" value="SGNH hydrolase"/>
    <property type="match status" value="1"/>
</dbReference>
<dbReference type="InterPro" id="IPR051532">
    <property type="entry name" value="Ester_Hydrolysis_Enzymes"/>
</dbReference>
<dbReference type="CDD" id="cd01822">
    <property type="entry name" value="Lysophospholipase_L1_like"/>
    <property type="match status" value="1"/>
</dbReference>
<evidence type="ECO:0000313" key="2">
    <source>
        <dbReference type="EMBL" id="CBI07054.1"/>
    </source>
</evidence>
<reference evidence="2" key="1">
    <citation type="submission" date="2009-10" db="EMBL/GenBank/DDBJ databases">
        <title>Diversity of trophic interactions inside an arsenic-rich microbial ecosystem.</title>
        <authorList>
            <person name="Bertin P.N."/>
            <person name="Heinrich-Salmeron A."/>
            <person name="Pelletier E."/>
            <person name="Goulhen-Chollet F."/>
            <person name="Arsene-Ploetze F."/>
            <person name="Gallien S."/>
            <person name="Calteau A."/>
            <person name="Vallenet D."/>
            <person name="Casiot C."/>
            <person name="Chane-Woon-Ming B."/>
            <person name="Giloteaux L."/>
            <person name="Barakat M."/>
            <person name="Bonnefoy V."/>
            <person name="Bruneel O."/>
            <person name="Chandler M."/>
            <person name="Cleiss J."/>
            <person name="Duran R."/>
            <person name="Elbaz-Poulichet F."/>
            <person name="Fonknechten N."/>
            <person name="Lauga B."/>
            <person name="Mornico D."/>
            <person name="Ortet P."/>
            <person name="Schaeffer C."/>
            <person name="Siguier P."/>
            <person name="Alexander Thil Smith A."/>
            <person name="Van Dorsselaer A."/>
            <person name="Weissenbach J."/>
            <person name="Medigue C."/>
            <person name="Le Paslier D."/>
        </authorList>
    </citation>
    <scope>NUCLEOTIDE SEQUENCE</scope>
</reference>
<keyword evidence="2" id="KW-0378">Hydrolase</keyword>
<name>E6QII8_9ZZZZ</name>
<dbReference type="SUPFAM" id="SSF52266">
    <property type="entry name" value="SGNH hydrolase"/>
    <property type="match status" value="1"/>
</dbReference>
<dbReference type="EMBL" id="CABQ01000056">
    <property type="protein sequence ID" value="CBI07054.1"/>
    <property type="molecule type" value="Genomic_DNA"/>
</dbReference>
<accession>E6QII8</accession>
<dbReference type="GO" id="GO:0008233">
    <property type="term" value="F:peptidase activity"/>
    <property type="evidence" value="ECO:0007669"/>
    <property type="project" value="UniProtKB-KW"/>
</dbReference>
<proteinExistence type="predicted"/>
<sequence>MAACIIPTALCAYPAQKTLVCFGDSITAGYGLPESQSYPVDLDKLLAASHSKYRVINRGVPGDTTKDALARLPSILALRPNAVVLEFGGNDGLRGIAVDQTRRNLTKIVTAFQAAQIRILLVGITLPPNYGADYIASFQKIFSAVAHAQHVPLMPMIYDGIYTLPGTIQPDGIHPTAKGSAMIAEHMLPYLAPLLK</sequence>
<protein>
    <submittedName>
        <fullName evidence="2">Acyl-CoA thioesterase I (Protease I) (Lysophospholipase L1) (Lecithinase B)</fullName>
        <ecNumber evidence="2">3.1.1.5</ecNumber>
        <ecNumber evidence="2">3.1.2.-</ecNumber>
    </submittedName>
</protein>
<dbReference type="AlphaFoldDB" id="E6QII8"/>
<dbReference type="GO" id="GO:0004622">
    <property type="term" value="F:phosphatidylcholine lysophospholipase activity"/>
    <property type="evidence" value="ECO:0007669"/>
    <property type="project" value="UniProtKB-EC"/>
</dbReference>
<dbReference type="PANTHER" id="PTHR30383">
    <property type="entry name" value="THIOESTERASE 1/PROTEASE 1/LYSOPHOSPHOLIPASE L1"/>
    <property type="match status" value="1"/>
</dbReference>
<evidence type="ECO:0000259" key="1">
    <source>
        <dbReference type="Pfam" id="PF13472"/>
    </source>
</evidence>
<comment type="caution">
    <text evidence="2">The sequence shown here is derived from an EMBL/GenBank/DDBJ whole genome shotgun (WGS) entry which is preliminary data.</text>
</comment>
<dbReference type="InterPro" id="IPR036514">
    <property type="entry name" value="SGNH_hydro_sf"/>
</dbReference>
<dbReference type="Pfam" id="PF13472">
    <property type="entry name" value="Lipase_GDSL_2"/>
    <property type="match status" value="1"/>
</dbReference>